<comment type="caution">
    <text evidence="1">The sequence shown here is derived from an EMBL/GenBank/DDBJ whole genome shotgun (WGS) entry which is preliminary data.</text>
</comment>
<dbReference type="Proteomes" id="UP000546464">
    <property type="component" value="Unassembled WGS sequence"/>
</dbReference>
<protein>
    <submittedName>
        <fullName evidence="1">Uncharacterized protein</fullName>
    </submittedName>
</protein>
<reference evidence="1 2" key="1">
    <citation type="submission" date="2020-07" db="EMBL/GenBank/DDBJ databases">
        <authorList>
            <person name="Feng X."/>
        </authorList>
    </citation>
    <scope>NUCLEOTIDE SEQUENCE [LARGE SCALE GENOMIC DNA]</scope>
    <source>
        <strain evidence="1 2">JCM31066</strain>
    </source>
</reference>
<evidence type="ECO:0000313" key="2">
    <source>
        <dbReference type="Proteomes" id="UP000546464"/>
    </source>
</evidence>
<organism evidence="1 2">
    <name type="scientific">Ruficoccus amylovorans</name>
    <dbReference type="NCBI Taxonomy" id="1804625"/>
    <lineage>
        <taxon>Bacteria</taxon>
        <taxon>Pseudomonadati</taxon>
        <taxon>Verrucomicrobiota</taxon>
        <taxon>Opitutia</taxon>
        <taxon>Puniceicoccales</taxon>
        <taxon>Cerasicoccaceae</taxon>
        <taxon>Ruficoccus</taxon>
    </lineage>
</organism>
<keyword evidence="2" id="KW-1185">Reference proteome</keyword>
<gene>
    <name evidence="1" type="ORF">H5P28_16890</name>
</gene>
<sequence length="145" mass="16857">MSFNHRVICKHHQPTDEYFYEIHEVHYGKDGAIEKWTEQPVKPFGETLNELSGELYLFQKACRRPVLELKTVDGKEQLVEASEDRTLNNFDAFEFMDRSYVALDHVATYLGGHIMLNKHPELREKYEEAEKALSELHQAASSLAM</sequence>
<proteinExistence type="predicted"/>
<dbReference type="RefSeq" id="WP_185676872.1">
    <property type="nucleotide sequence ID" value="NZ_JACHVB010000058.1"/>
</dbReference>
<dbReference type="EMBL" id="JACHVB010000058">
    <property type="protein sequence ID" value="MBC2595944.1"/>
    <property type="molecule type" value="Genomic_DNA"/>
</dbReference>
<evidence type="ECO:0000313" key="1">
    <source>
        <dbReference type="EMBL" id="MBC2595944.1"/>
    </source>
</evidence>
<dbReference type="AlphaFoldDB" id="A0A842HJW5"/>
<name>A0A842HJW5_9BACT</name>
<accession>A0A842HJW5</accession>